<protein>
    <submittedName>
        <fullName evidence="2">Uncharacterized protein</fullName>
    </submittedName>
</protein>
<dbReference type="AlphaFoldDB" id="A0A9D4PCD1"/>
<gene>
    <name evidence="2" type="ORF">HPB52_002526</name>
</gene>
<sequence length="204" mass="23041">MSGVKKTRLDPGLFRTASQLSQANELKAKKQPRAKASLGSAALDRARCLSSDSTSATRLRLSEPAAAFNRDSHITYSKFGLTHSSLETGARPKVAKKKKVVRQLEVNIEKMKNLEEYDPERRAKEFRRESGAGLWTGQKGSSQRVKQRQMERQKKHRDIIKIRKQAKVQTKMKRLKKKDCSRILGRCGCFGGCKTIRIKKRGGV</sequence>
<dbReference type="Proteomes" id="UP000821837">
    <property type="component" value="Unassembled WGS sequence"/>
</dbReference>
<proteinExistence type="predicted"/>
<comment type="caution">
    <text evidence="2">The sequence shown here is derived from an EMBL/GenBank/DDBJ whole genome shotgun (WGS) entry which is preliminary data.</text>
</comment>
<evidence type="ECO:0000313" key="2">
    <source>
        <dbReference type="EMBL" id="KAH7934978.1"/>
    </source>
</evidence>
<evidence type="ECO:0000256" key="1">
    <source>
        <dbReference type="SAM" id="MobiDB-lite"/>
    </source>
</evidence>
<feature type="region of interest" description="Disordered" evidence="1">
    <location>
        <begin position="133"/>
        <end position="156"/>
    </location>
</feature>
<reference evidence="2" key="2">
    <citation type="submission" date="2021-09" db="EMBL/GenBank/DDBJ databases">
        <authorList>
            <person name="Jia N."/>
            <person name="Wang J."/>
            <person name="Shi W."/>
            <person name="Du L."/>
            <person name="Sun Y."/>
            <person name="Zhan W."/>
            <person name="Jiang J."/>
            <person name="Wang Q."/>
            <person name="Zhang B."/>
            <person name="Ji P."/>
            <person name="Sakyi L.B."/>
            <person name="Cui X."/>
            <person name="Yuan T."/>
            <person name="Jiang B."/>
            <person name="Yang W."/>
            <person name="Lam T.T.-Y."/>
            <person name="Chang Q."/>
            <person name="Ding S."/>
            <person name="Wang X."/>
            <person name="Zhu J."/>
            <person name="Ruan X."/>
            <person name="Zhao L."/>
            <person name="Wei J."/>
            <person name="Que T."/>
            <person name="Du C."/>
            <person name="Cheng J."/>
            <person name="Dai P."/>
            <person name="Han X."/>
            <person name="Huang E."/>
            <person name="Gao Y."/>
            <person name="Liu J."/>
            <person name="Shao H."/>
            <person name="Ye R."/>
            <person name="Li L."/>
            <person name="Wei W."/>
            <person name="Wang X."/>
            <person name="Wang C."/>
            <person name="Huo Q."/>
            <person name="Li W."/>
            <person name="Guo W."/>
            <person name="Chen H."/>
            <person name="Chen S."/>
            <person name="Zhou L."/>
            <person name="Zhou L."/>
            <person name="Ni X."/>
            <person name="Tian J."/>
            <person name="Zhou Y."/>
            <person name="Sheng Y."/>
            <person name="Liu T."/>
            <person name="Pan Y."/>
            <person name="Xia L."/>
            <person name="Li J."/>
            <person name="Zhao F."/>
            <person name="Cao W."/>
        </authorList>
    </citation>
    <scope>NUCLEOTIDE SEQUENCE</scope>
    <source>
        <strain evidence="2">Rsan-2018</strain>
        <tissue evidence="2">Larvae</tissue>
    </source>
</reference>
<organism evidence="2 3">
    <name type="scientific">Rhipicephalus sanguineus</name>
    <name type="common">Brown dog tick</name>
    <name type="synonym">Ixodes sanguineus</name>
    <dbReference type="NCBI Taxonomy" id="34632"/>
    <lineage>
        <taxon>Eukaryota</taxon>
        <taxon>Metazoa</taxon>
        <taxon>Ecdysozoa</taxon>
        <taxon>Arthropoda</taxon>
        <taxon>Chelicerata</taxon>
        <taxon>Arachnida</taxon>
        <taxon>Acari</taxon>
        <taxon>Parasitiformes</taxon>
        <taxon>Ixodida</taxon>
        <taxon>Ixodoidea</taxon>
        <taxon>Ixodidae</taxon>
        <taxon>Rhipicephalinae</taxon>
        <taxon>Rhipicephalus</taxon>
        <taxon>Rhipicephalus</taxon>
    </lineage>
</organism>
<feature type="region of interest" description="Disordered" evidence="1">
    <location>
        <begin position="23"/>
        <end position="56"/>
    </location>
</feature>
<reference evidence="2" key="1">
    <citation type="journal article" date="2020" name="Cell">
        <title>Large-Scale Comparative Analyses of Tick Genomes Elucidate Their Genetic Diversity and Vector Capacities.</title>
        <authorList>
            <consortium name="Tick Genome and Microbiome Consortium (TIGMIC)"/>
            <person name="Jia N."/>
            <person name="Wang J."/>
            <person name="Shi W."/>
            <person name="Du L."/>
            <person name="Sun Y."/>
            <person name="Zhan W."/>
            <person name="Jiang J.F."/>
            <person name="Wang Q."/>
            <person name="Zhang B."/>
            <person name="Ji P."/>
            <person name="Bell-Sakyi L."/>
            <person name="Cui X.M."/>
            <person name="Yuan T.T."/>
            <person name="Jiang B.G."/>
            <person name="Yang W.F."/>
            <person name="Lam T.T."/>
            <person name="Chang Q.C."/>
            <person name="Ding S.J."/>
            <person name="Wang X.J."/>
            <person name="Zhu J.G."/>
            <person name="Ruan X.D."/>
            <person name="Zhao L."/>
            <person name="Wei J.T."/>
            <person name="Ye R.Z."/>
            <person name="Que T.C."/>
            <person name="Du C.H."/>
            <person name="Zhou Y.H."/>
            <person name="Cheng J.X."/>
            <person name="Dai P.F."/>
            <person name="Guo W.B."/>
            <person name="Han X.H."/>
            <person name="Huang E.J."/>
            <person name="Li L.F."/>
            <person name="Wei W."/>
            <person name="Gao Y.C."/>
            <person name="Liu J.Z."/>
            <person name="Shao H.Z."/>
            <person name="Wang X."/>
            <person name="Wang C.C."/>
            <person name="Yang T.C."/>
            <person name="Huo Q.B."/>
            <person name="Li W."/>
            <person name="Chen H.Y."/>
            <person name="Chen S.E."/>
            <person name="Zhou L.G."/>
            <person name="Ni X.B."/>
            <person name="Tian J.H."/>
            <person name="Sheng Y."/>
            <person name="Liu T."/>
            <person name="Pan Y.S."/>
            <person name="Xia L.Y."/>
            <person name="Li J."/>
            <person name="Zhao F."/>
            <person name="Cao W.C."/>
        </authorList>
    </citation>
    <scope>NUCLEOTIDE SEQUENCE</scope>
    <source>
        <strain evidence="2">Rsan-2018</strain>
    </source>
</reference>
<evidence type="ECO:0000313" key="3">
    <source>
        <dbReference type="Proteomes" id="UP000821837"/>
    </source>
</evidence>
<accession>A0A9D4PCD1</accession>
<keyword evidence="3" id="KW-1185">Reference proteome</keyword>
<dbReference type="VEuPathDB" id="VectorBase:RSAN_039641"/>
<dbReference type="EMBL" id="JABSTV010001255">
    <property type="protein sequence ID" value="KAH7934978.1"/>
    <property type="molecule type" value="Genomic_DNA"/>
</dbReference>
<name>A0A9D4PCD1_RHISA</name>